<dbReference type="EMBL" id="KB199650">
    <property type="protein sequence ID" value="ESP05095.1"/>
    <property type="molecule type" value="Genomic_DNA"/>
</dbReference>
<keyword evidence="6" id="KW-1185">Reference proteome</keyword>
<dbReference type="RefSeq" id="XP_009043640.1">
    <property type="nucleotide sequence ID" value="XM_009045392.1"/>
</dbReference>
<evidence type="ECO:0000256" key="3">
    <source>
        <dbReference type="ARBA" id="ARBA00023180"/>
    </source>
</evidence>
<dbReference type="KEGG" id="lgi:LOTGIDRAFT_151892"/>
<dbReference type="OMA" id="ANEDIHP"/>
<dbReference type="CTD" id="20235551"/>
<reference evidence="5 6" key="1">
    <citation type="journal article" date="2013" name="Nature">
        <title>Insights into bilaterian evolution from three spiralian genomes.</title>
        <authorList>
            <person name="Simakov O."/>
            <person name="Marletaz F."/>
            <person name="Cho S.J."/>
            <person name="Edsinger-Gonzales E."/>
            <person name="Havlak P."/>
            <person name="Hellsten U."/>
            <person name="Kuo D.H."/>
            <person name="Larsson T."/>
            <person name="Lv J."/>
            <person name="Arendt D."/>
            <person name="Savage R."/>
            <person name="Osoegawa K."/>
            <person name="de Jong P."/>
            <person name="Grimwood J."/>
            <person name="Chapman J.A."/>
            <person name="Shapiro H."/>
            <person name="Aerts A."/>
            <person name="Otillar R.P."/>
            <person name="Terry A.Y."/>
            <person name="Boore J.L."/>
            <person name="Grigoriev I.V."/>
            <person name="Lindberg D.R."/>
            <person name="Seaver E.C."/>
            <person name="Weisblat D.A."/>
            <person name="Putnam N.H."/>
            <person name="Rokhsar D.S."/>
        </authorList>
    </citation>
    <scope>NUCLEOTIDE SEQUENCE [LARGE SCALE GENOMIC DNA]</scope>
</reference>
<name>V4CRG4_LOTGI</name>
<dbReference type="InterPro" id="IPR010255">
    <property type="entry name" value="Haem_peroxidase_sf"/>
</dbReference>
<dbReference type="OrthoDB" id="823504at2759"/>
<keyword evidence="4" id="KW-0479">Metal-binding</keyword>
<keyword evidence="4" id="KW-0349">Heme</keyword>
<evidence type="ECO:0000313" key="6">
    <source>
        <dbReference type="Proteomes" id="UP000030746"/>
    </source>
</evidence>
<dbReference type="Proteomes" id="UP000030746">
    <property type="component" value="Unassembled WGS sequence"/>
</dbReference>
<proteinExistence type="predicted"/>
<dbReference type="InterPro" id="IPR019791">
    <property type="entry name" value="Haem_peroxidase_animal"/>
</dbReference>
<dbReference type="STRING" id="225164.V4CRG4"/>
<dbReference type="SUPFAM" id="SSF48113">
    <property type="entry name" value="Heme-dependent peroxidases"/>
    <property type="match status" value="1"/>
</dbReference>
<feature type="binding site" description="axial binding residue" evidence="4">
    <location>
        <position position="130"/>
    </location>
    <ligand>
        <name>heme b</name>
        <dbReference type="ChEBI" id="CHEBI:60344"/>
    </ligand>
    <ligandPart>
        <name>Fe</name>
        <dbReference type="ChEBI" id="CHEBI:18248"/>
    </ligandPart>
</feature>
<dbReference type="AlphaFoldDB" id="V4CRG4"/>
<dbReference type="HOGENOM" id="CLU_098511_0_0_1"/>
<evidence type="ECO:0000256" key="4">
    <source>
        <dbReference type="PIRSR" id="PIRSR619791-2"/>
    </source>
</evidence>
<dbReference type="GO" id="GO:0020037">
    <property type="term" value="F:heme binding"/>
    <property type="evidence" value="ECO:0007669"/>
    <property type="project" value="InterPro"/>
</dbReference>
<dbReference type="Pfam" id="PF03098">
    <property type="entry name" value="An_peroxidase"/>
    <property type="match status" value="1"/>
</dbReference>
<dbReference type="PANTHER" id="PTHR11475:SF4">
    <property type="entry name" value="CHORION PEROXIDASE"/>
    <property type="match status" value="1"/>
</dbReference>
<gene>
    <name evidence="5" type="ORF">LOTGIDRAFT_151892</name>
</gene>
<accession>V4CRG4</accession>
<dbReference type="PROSITE" id="PS50292">
    <property type="entry name" value="PEROXIDASE_3"/>
    <property type="match status" value="1"/>
</dbReference>
<protein>
    <submittedName>
        <fullName evidence="5">Uncharacterized protein</fullName>
    </submittedName>
</protein>
<evidence type="ECO:0000256" key="1">
    <source>
        <dbReference type="ARBA" id="ARBA00004613"/>
    </source>
</evidence>
<keyword evidence="3" id="KW-0325">Glycoprotein</keyword>
<comment type="subcellular location">
    <subcellularLocation>
        <location evidence="1">Secreted</location>
    </subcellularLocation>
</comment>
<dbReference type="Gene3D" id="1.10.640.10">
    <property type="entry name" value="Haem peroxidase domain superfamily, animal type"/>
    <property type="match status" value="1"/>
</dbReference>
<dbReference type="GO" id="GO:0006979">
    <property type="term" value="P:response to oxidative stress"/>
    <property type="evidence" value="ECO:0007669"/>
    <property type="project" value="InterPro"/>
</dbReference>
<keyword evidence="2" id="KW-0964">Secreted</keyword>
<dbReference type="GO" id="GO:0005576">
    <property type="term" value="C:extracellular region"/>
    <property type="evidence" value="ECO:0007669"/>
    <property type="project" value="UniProtKB-SubCell"/>
</dbReference>
<dbReference type="GO" id="GO:0046872">
    <property type="term" value="F:metal ion binding"/>
    <property type="evidence" value="ECO:0007669"/>
    <property type="project" value="UniProtKB-KW"/>
</dbReference>
<dbReference type="GeneID" id="20235551"/>
<dbReference type="GO" id="GO:0004601">
    <property type="term" value="F:peroxidase activity"/>
    <property type="evidence" value="ECO:0007669"/>
    <property type="project" value="InterPro"/>
</dbReference>
<dbReference type="InterPro" id="IPR037120">
    <property type="entry name" value="Haem_peroxidase_sf_animal"/>
</dbReference>
<sequence>MFQSLTCSNGEWMYPQPVCKLGNVRVNVASGLISIQTIFHRFHNHIIDLLQSLLDSSQYVWDDEKLFQVTRKIVGAVIQNIAYKEFLPLLIGPAAMSQYGLTKYESSDYDSSISPGIFSSFSAAAFRYGHPAFPNKWTHGTEKIPFSELFERPYYVQADQGLEKTVKGMLEDSSQGAELKYSQALQVDLVNSTLVDGNDMAAIDIQRGRELGLPSYNTFRE</sequence>
<dbReference type="PANTHER" id="PTHR11475">
    <property type="entry name" value="OXIDASE/PEROXIDASE"/>
    <property type="match status" value="1"/>
</dbReference>
<organism evidence="5 6">
    <name type="scientific">Lottia gigantea</name>
    <name type="common">Giant owl limpet</name>
    <dbReference type="NCBI Taxonomy" id="225164"/>
    <lineage>
        <taxon>Eukaryota</taxon>
        <taxon>Metazoa</taxon>
        <taxon>Spiralia</taxon>
        <taxon>Lophotrochozoa</taxon>
        <taxon>Mollusca</taxon>
        <taxon>Gastropoda</taxon>
        <taxon>Patellogastropoda</taxon>
        <taxon>Lottioidea</taxon>
        <taxon>Lottiidae</taxon>
        <taxon>Lottia</taxon>
    </lineage>
</organism>
<evidence type="ECO:0000256" key="2">
    <source>
        <dbReference type="ARBA" id="ARBA00022525"/>
    </source>
</evidence>
<keyword evidence="4" id="KW-0408">Iron</keyword>
<evidence type="ECO:0000313" key="5">
    <source>
        <dbReference type="EMBL" id="ESP05095.1"/>
    </source>
</evidence>